<feature type="transmembrane region" description="Helical" evidence="5">
    <location>
        <begin position="279"/>
        <end position="298"/>
    </location>
</feature>
<dbReference type="AlphaFoldDB" id="Q0AY47"/>
<dbReference type="STRING" id="335541.Swol_1045"/>
<proteinExistence type="predicted"/>
<organism evidence="6 7">
    <name type="scientific">Syntrophomonas wolfei subsp. wolfei (strain DSM 2245B / Goettingen)</name>
    <dbReference type="NCBI Taxonomy" id="335541"/>
    <lineage>
        <taxon>Bacteria</taxon>
        <taxon>Bacillati</taxon>
        <taxon>Bacillota</taxon>
        <taxon>Clostridia</taxon>
        <taxon>Eubacteriales</taxon>
        <taxon>Syntrophomonadaceae</taxon>
        <taxon>Syntrophomonas</taxon>
    </lineage>
</organism>
<feature type="transmembrane region" description="Helical" evidence="5">
    <location>
        <begin position="26"/>
        <end position="53"/>
    </location>
</feature>
<keyword evidence="4 5" id="KW-0472">Membrane</keyword>
<dbReference type="Proteomes" id="UP000001968">
    <property type="component" value="Chromosome"/>
</dbReference>
<dbReference type="InterPro" id="IPR003339">
    <property type="entry name" value="ABC/ECF_trnsptr_transmembrane"/>
</dbReference>
<name>Q0AY47_SYNWW</name>
<dbReference type="EMBL" id="CP000448">
    <property type="protein sequence ID" value="ABI68357.1"/>
    <property type="molecule type" value="Genomic_DNA"/>
</dbReference>
<dbReference type="HOGENOM" id="CLU_064704_0_0_9"/>
<sequence>MNDTMLTYQVKDNLIHSLHPLTTLSYVSVITILSLIFYHPLYLAALLLPAALVIVSSGHYKEWSIYLKLSVSLIILIVVLNMLFSREGETVLFSLQLYSGMAPINLSLEALGFAAGMGLRLLVIITAFCLYSQAIDPDRMLRAVAGLGKGKTALAIILSTRLLPQFLRDFRRIMEISQCRGVDPYKGNLWQRTCRLKPVISVLFSSSLEQALELAESMYARGYGSGARSQRQADLWRPRDFLILLALIIAFFCGIRAYGQGWSNFAYYPHLNWEFSGSGILTLMTLSLAIPSVLNWGCKRSNSFLSKI</sequence>
<dbReference type="Pfam" id="PF02361">
    <property type="entry name" value="CbiQ"/>
    <property type="match status" value="1"/>
</dbReference>
<dbReference type="OrthoDB" id="2039442at2"/>
<evidence type="ECO:0000256" key="3">
    <source>
        <dbReference type="ARBA" id="ARBA00022989"/>
    </source>
</evidence>
<dbReference type="eggNOG" id="COG0619">
    <property type="taxonomic scope" value="Bacteria"/>
</dbReference>
<gene>
    <name evidence="6" type="ordered locus">Swol_1045</name>
</gene>
<dbReference type="PANTHER" id="PTHR33514:SF13">
    <property type="entry name" value="PROTEIN ABCI12, CHLOROPLASTIC"/>
    <property type="match status" value="1"/>
</dbReference>
<dbReference type="GO" id="GO:0005886">
    <property type="term" value="C:plasma membrane"/>
    <property type="evidence" value="ECO:0007669"/>
    <property type="project" value="UniProtKB-ARBA"/>
</dbReference>
<keyword evidence="7" id="KW-1185">Reference proteome</keyword>
<evidence type="ECO:0000256" key="1">
    <source>
        <dbReference type="ARBA" id="ARBA00004141"/>
    </source>
</evidence>
<feature type="transmembrane region" description="Helical" evidence="5">
    <location>
        <begin position="241"/>
        <end position="259"/>
    </location>
</feature>
<accession>Q0AY47</accession>
<keyword evidence="3 5" id="KW-1133">Transmembrane helix</keyword>
<dbReference type="RefSeq" id="WP_011640462.1">
    <property type="nucleotide sequence ID" value="NC_008346.1"/>
</dbReference>
<evidence type="ECO:0000256" key="2">
    <source>
        <dbReference type="ARBA" id="ARBA00022692"/>
    </source>
</evidence>
<evidence type="ECO:0000313" key="6">
    <source>
        <dbReference type="EMBL" id="ABI68357.1"/>
    </source>
</evidence>
<dbReference type="PANTHER" id="PTHR33514">
    <property type="entry name" value="PROTEIN ABCI12, CHLOROPLASTIC"/>
    <property type="match status" value="1"/>
</dbReference>
<evidence type="ECO:0000256" key="4">
    <source>
        <dbReference type="ARBA" id="ARBA00023136"/>
    </source>
</evidence>
<feature type="transmembrane region" description="Helical" evidence="5">
    <location>
        <begin position="65"/>
        <end position="84"/>
    </location>
</feature>
<dbReference type="KEGG" id="swo:Swol_1045"/>
<comment type="subcellular location">
    <subcellularLocation>
        <location evidence="1">Membrane</location>
        <topology evidence="1">Multi-pass membrane protein</topology>
    </subcellularLocation>
</comment>
<reference evidence="7" key="1">
    <citation type="journal article" date="2010" name="Environ. Microbiol.">
        <title>The genome of Syntrophomonas wolfei: new insights into syntrophic metabolism and biohydrogen production.</title>
        <authorList>
            <person name="Sieber J.R."/>
            <person name="Sims D.R."/>
            <person name="Han C."/>
            <person name="Kim E."/>
            <person name="Lykidis A."/>
            <person name="Lapidus A.L."/>
            <person name="McDonnald E."/>
            <person name="Rohlin L."/>
            <person name="Culley D.E."/>
            <person name="Gunsalus R."/>
            <person name="McInerney M.J."/>
        </authorList>
    </citation>
    <scope>NUCLEOTIDE SEQUENCE [LARGE SCALE GENOMIC DNA]</scope>
    <source>
        <strain evidence="7">DSM 2245B / Goettingen</strain>
    </source>
</reference>
<feature type="transmembrane region" description="Helical" evidence="5">
    <location>
        <begin position="104"/>
        <end position="131"/>
    </location>
</feature>
<evidence type="ECO:0000256" key="5">
    <source>
        <dbReference type="SAM" id="Phobius"/>
    </source>
</evidence>
<keyword evidence="2 5" id="KW-0812">Transmembrane</keyword>
<dbReference type="CDD" id="cd16914">
    <property type="entry name" value="EcfT"/>
    <property type="match status" value="1"/>
</dbReference>
<evidence type="ECO:0000313" key="7">
    <source>
        <dbReference type="Proteomes" id="UP000001968"/>
    </source>
</evidence>
<protein>
    <submittedName>
        <fullName evidence="6">Cobalt transport protein</fullName>
    </submittedName>
</protein>